<evidence type="ECO:0000259" key="2">
    <source>
        <dbReference type="PROSITE" id="PS50174"/>
    </source>
</evidence>
<accession>A0A183EL73</accession>
<dbReference type="WBParaSite" id="GPUH_0002174101-mRNA-1">
    <property type="protein sequence ID" value="GPUH_0002174101-mRNA-1"/>
    <property type="gene ID" value="GPUH_0002174101"/>
</dbReference>
<reference evidence="3" key="1">
    <citation type="submission" date="2016-06" db="UniProtKB">
        <authorList>
            <consortium name="WormBaseParasite"/>
        </authorList>
    </citation>
    <scope>IDENTIFICATION</scope>
</reference>
<evidence type="ECO:0000256" key="1">
    <source>
        <dbReference type="SAM" id="MobiDB-lite"/>
    </source>
</evidence>
<name>A0A183EL73_9BILA</name>
<feature type="region of interest" description="Disordered" evidence="1">
    <location>
        <begin position="1"/>
        <end position="32"/>
    </location>
</feature>
<dbReference type="AlphaFoldDB" id="A0A183EL73"/>
<evidence type="ECO:0000313" key="3">
    <source>
        <dbReference type="WBParaSite" id="GPUH_0002174101-mRNA-1"/>
    </source>
</evidence>
<organism evidence="3">
    <name type="scientific">Gongylonema pulchrum</name>
    <dbReference type="NCBI Taxonomy" id="637853"/>
    <lineage>
        <taxon>Eukaryota</taxon>
        <taxon>Metazoa</taxon>
        <taxon>Ecdysozoa</taxon>
        <taxon>Nematoda</taxon>
        <taxon>Chromadorea</taxon>
        <taxon>Rhabditida</taxon>
        <taxon>Spirurina</taxon>
        <taxon>Spiruromorpha</taxon>
        <taxon>Spiruroidea</taxon>
        <taxon>Gongylonematidae</taxon>
        <taxon>Gongylonema</taxon>
    </lineage>
</organism>
<dbReference type="Pfam" id="PF01585">
    <property type="entry name" value="G-patch"/>
    <property type="match status" value="1"/>
</dbReference>
<dbReference type="PROSITE" id="PS50174">
    <property type="entry name" value="G_PATCH"/>
    <property type="match status" value="1"/>
</dbReference>
<proteinExistence type="predicted"/>
<sequence length="66" mass="7527">LKIESKQVENMERLRNRPKISEMEKKMRDDGLAKPVEADSKGFLLLSKMGYKPGMSLGVEKEGKVF</sequence>
<dbReference type="InterPro" id="IPR000467">
    <property type="entry name" value="G_patch_dom"/>
</dbReference>
<feature type="domain" description="G-patch" evidence="2">
    <location>
        <begin position="38"/>
        <end position="66"/>
    </location>
</feature>
<dbReference type="GO" id="GO:0003676">
    <property type="term" value="F:nucleic acid binding"/>
    <property type="evidence" value="ECO:0007669"/>
    <property type="project" value="InterPro"/>
</dbReference>
<protein>
    <submittedName>
        <fullName evidence="3">G-patch domain-containing protein</fullName>
    </submittedName>
</protein>